<dbReference type="Gene3D" id="3.40.630.30">
    <property type="match status" value="1"/>
</dbReference>
<dbReference type="CDD" id="cd04301">
    <property type="entry name" value="NAT_SF"/>
    <property type="match status" value="1"/>
</dbReference>
<name>A0A8H3SFM9_9EURO</name>
<reference evidence="2 3" key="1">
    <citation type="submission" date="2020-01" db="EMBL/GenBank/DDBJ databases">
        <title>Draft genome sequence of Aspergillus udagawae IFM 46972.</title>
        <authorList>
            <person name="Takahashi H."/>
            <person name="Yaguchi T."/>
        </authorList>
    </citation>
    <scope>NUCLEOTIDE SEQUENCE [LARGE SCALE GENOMIC DNA]</scope>
    <source>
        <strain evidence="2 3">IFM 46972</strain>
    </source>
</reference>
<feature type="domain" description="N-acetyltransferase" evidence="1">
    <location>
        <begin position="63"/>
        <end position="206"/>
    </location>
</feature>
<evidence type="ECO:0000313" key="3">
    <source>
        <dbReference type="Proteomes" id="UP000465221"/>
    </source>
</evidence>
<dbReference type="PANTHER" id="PTHR42791">
    <property type="entry name" value="GNAT FAMILY ACETYLTRANSFERASE"/>
    <property type="match status" value="1"/>
</dbReference>
<protein>
    <recommendedName>
        <fullName evidence="1">N-acetyltransferase domain-containing protein</fullName>
    </recommendedName>
</protein>
<dbReference type="InterPro" id="IPR000182">
    <property type="entry name" value="GNAT_dom"/>
</dbReference>
<gene>
    <name evidence="2" type="ORF">IFM46972_11037</name>
</gene>
<dbReference type="InterPro" id="IPR016181">
    <property type="entry name" value="Acyl_CoA_acyltransferase"/>
</dbReference>
<dbReference type="Proteomes" id="UP000465221">
    <property type="component" value="Unassembled WGS sequence"/>
</dbReference>
<dbReference type="GO" id="GO:0016747">
    <property type="term" value="F:acyltransferase activity, transferring groups other than amino-acyl groups"/>
    <property type="evidence" value="ECO:0007669"/>
    <property type="project" value="InterPro"/>
</dbReference>
<sequence length="220" mass="24090">MVGLDYAISSVESSDLLFLAKFIHSAKLSLSINRLLYQPWPNETIQKRQYTGAVEAAFADSSMECFKATDGESNAIIGYIVFVRKAATKEDSMAPVKAGSPDDGHNAPEGMNPGVLAEVTAANMDISKATEHINRYELVYMCVEPSYQRQGVGSSLLQLGFDRARAEGLPLVVTAEAPAYGFFDTLGFKETRHVDIDLCKYAPPYSGFGIFRLTGMVWKP</sequence>
<organism evidence="2 3">
    <name type="scientific">Aspergillus udagawae</name>
    <dbReference type="NCBI Taxonomy" id="91492"/>
    <lineage>
        <taxon>Eukaryota</taxon>
        <taxon>Fungi</taxon>
        <taxon>Dikarya</taxon>
        <taxon>Ascomycota</taxon>
        <taxon>Pezizomycotina</taxon>
        <taxon>Eurotiomycetes</taxon>
        <taxon>Eurotiomycetidae</taxon>
        <taxon>Eurotiales</taxon>
        <taxon>Aspergillaceae</taxon>
        <taxon>Aspergillus</taxon>
        <taxon>Aspergillus subgen. Fumigati</taxon>
    </lineage>
</organism>
<evidence type="ECO:0000259" key="1">
    <source>
        <dbReference type="PROSITE" id="PS51186"/>
    </source>
</evidence>
<proteinExistence type="predicted"/>
<dbReference type="Pfam" id="PF13508">
    <property type="entry name" value="Acetyltransf_7"/>
    <property type="match status" value="1"/>
</dbReference>
<dbReference type="PANTHER" id="PTHR42791:SF4">
    <property type="entry name" value="ACETYLTRANSFERASE, GNAT FAMILY FAMILY (AFU_ORTHOLOGUE AFUA_4G09540)-RELATED"/>
    <property type="match status" value="1"/>
</dbReference>
<accession>A0A8H3SFM9</accession>
<comment type="caution">
    <text evidence="2">The sequence shown here is derived from an EMBL/GenBank/DDBJ whole genome shotgun (WGS) entry which is preliminary data.</text>
</comment>
<dbReference type="PROSITE" id="PS51186">
    <property type="entry name" value="GNAT"/>
    <property type="match status" value="1"/>
</dbReference>
<evidence type="ECO:0000313" key="2">
    <source>
        <dbReference type="EMBL" id="GFF58224.1"/>
    </source>
</evidence>
<dbReference type="EMBL" id="BLKC01000168">
    <property type="protein sequence ID" value="GFF58224.1"/>
    <property type="molecule type" value="Genomic_DNA"/>
</dbReference>
<dbReference type="InterPro" id="IPR052523">
    <property type="entry name" value="Trichothecene_AcTrans"/>
</dbReference>
<dbReference type="SUPFAM" id="SSF55729">
    <property type="entry name" value="Acyl-CoA N-acyltransferases (Nat)"/>
    <property type="match status" value="1"/>
</dbReference>
<dbReference type="AlphaFoldDB" id="A0A8H3SFM9"/>